<dbReference type="PANTHER" id="PTHR33112">
    <property type="entry name" value="DOMAIN PROTEIN, PUTATIVE-RELATED"/>
    <property type="match status" value="1"/>
</dbReference>
<dbReference type="HOGENOM" id="CLU_002639_2_8_1"/>
<evidence type="ECO:0000313" key="3">
    <source>
        <dbReference type="EMBL" id="KIW14565.1"/>
    </source>
</evidence>
<dbReference type="EMBL" id="KN847496">
    <property type="protein sequence ID" value="KIW14565.1"/>
    <property type="molecule type" value="Genomic_DNA"/>
</dbReference>
<organism evidence="3 4">
    <name type="scientific">Exophiala spinifera</name>
    <dbReference type="NCBI Taxonomy" id="91928"/>
    <lineage>
        <taxon>Eukaryota</taxon>
        <taxon>Fungi</taxon>
        <taxon>Dikarya</taxon>
        <taxon>Ascomycota</taxon>
        <taxon>Pezizomycotina</taxon>
        <taxon>Eurotiomycetes</taxon>
        <taxon>Chaetothyriomycetidae</taxon>
        <taxon>Chaetothyriales</taxon>
        <taxon>Herpotrichiellaceae</taxon>
        <taxon>Exophiala</taxon>
    </lineage>
</organism>
<dbReference type="STRING" id="91928.A0A0D2B7D1"/>
<evidence type="ECO:0000313" key="4">
    <source>
        <dbReference type="Proteomes" id="UP000053328"/>
    </source>
</evidence>
<dbReference type="InterPro" id="IPR010730">
    <property type="entry name" value="HET"/>
</dbReference>
<sequence length="729" mass="83488">MFTTQKDYRPIGDLAKSAVKEGCPICSILHQAISGFLASRPSEIQVPVSTQDQDIRFDFDREESKVYLLWDTEPIRVMSDEGAVVHTIHKLEPVMDIFISPDQAHLSRMFRVSKDSSGDIGSDASIALIKQWLEKCNTHESWLCGSHQDFEFPTRLVDVGNTSTDTESAVRLVESLTGTGRYMCLSHCWGSKEDENTTPYKTVKANKATHLQCIPHDKLSKTFQHAIDITRRLGVRYLWIDSLCIVQDDPLDWQREAAQMASIFNHSYLTLAATSASDGTKGIFSSTSSDYKSRRIECSLPAARDSWMRIPLWQQTKYVVHVRHAIQHHFLETVQEESSSWMFLGGKSRKESRLPLVQRAWVYQERLLSARLLHVFPNELAWECRCSQWCECGRLHPSRGIVQMRDNVYWTKYLLECVRRGEEPETTHPWFTKTDLVYDMWQSTVSNYSHLKLTYPSDIFPALGGVARQFGKLTNSRYLAGLWQDNLATDLLWIYEEGWREPGALNGRVPSTSSECRAPSWSWASLNVPVAWKYQTSMQRHKVVYLHSIMEFVEADVDHVYDPFGEIRGGDLTIRSYALYGVLQKAPKSRHNRERAEGPKFDVGLSPEEGPKRSRPKDVFPSDVVYNDWDYSVADSGLHIEEGTQVLCLAISAVSQGDYRRGYHAVTCLVLRPVAVKHNRQLYERIGVVSFEDIRLWNRLTGPDDEYINSEYGKIEEHDTPEKVTVIIV</sequence>
<evidence type="ECO:0000259" key="2">
    <source>
        <dbReference type="Pfam" id="PF06985"/>
    </source>
</evidence>
<feature type="domain" description="Heterokaryon incompatibility" evidence="2">
    <location>
        <begin position="182"/>
        <end position="365"/>
    </location>
</feature>
<dbReference type="GeneID" id="27334432"/>
<proteinExistence type="predicted"/>
<reference evidence="3 4" key="1">
    <citation type="submission" date="2015-01" db="EMBL/GenBank/DDBJ databases">
        <title>The Genome Sequence of Exophiala spinifera CBS89968.</title>
        <authorList>
            <consortium name="The Broad Institute Genomics Platform"/>
            <person name="Cuomo C."/>
            <person name="de Hoog S."/>
            <person name="Gorbushina A."/>
            <person name="Stielow B."/>
            <person name="Teixiera M."/>
            <person name="Abouelleil A."/>
            <person name="Chapman S.B."/>
            <person name="Priest M."/>
            <person name="Young S.K."/>
            <person name="Wortman J."/>
            <person name="Nusbaum C."/>
            <person name="Birren B."/>
        </authorList>
    </citation>
    <scope>NUCLEOTIDE SEQUENCE [LARGE SCALE GENOMIC DNA]</scope>
    <source>
        <strain evidence="3 4">CBS 89968</strain>
    </source>
</reference>
<dbReference type="Proteomes" id="UP000053328">
    <property type="component" value="Unassembled WGS sequence"/>
</dbReference>
<feature type="region of interest" description="Disordered" evidence="1">
    <location>
        <begin position="589"/>
        <end position="617"/>
    </location>
</feature>
<evidence type="ECO:0000256" key="1">
    <source>
        <dbReference type="SAM" id="MobiDB-lite"/>
    </source>
</evidence>
<dbReference type="Pfam" id="PF06985">
    <property type="entry name" value="HET"/>
    <property type="match status" value="1"/>
</dbReference>
<dbReference type="OrthoDB" id="5125733at2759"/>
<gene>
    <name evidence="3" type="ORF">PV08_07349</name>
</gene>
<dbReference type="VEuPathDB" id="FungiDB:PV08_07349"/>
<accession>A0A0D2B7D1</accession>
<keyword evidence="4" id="KW-1185">Reference proteome</keyword>
<dbReference type="AlphaFoldDB" id="A0A0D2B7D1"/>
<dbReference type="RefSeq" id="XP_016234781.1">
    <property type="nucleotide sequence ID" value="XM_016381679.1"/>
</dbReference>
<protein>
    <recommendedName>
        <fullName evidence="2">Heterokaryon incompatibility domain-containing protein</fullName>
    </recommendedName>
</protein>
<dbReference type="PANTHER" id="PTHR33112:SF16">
    <property type="entry name" value="HETEROKARYON INCOMPATIBILITY DOMAIN-CONTAINING PROTEIN"/>
    <property type="match status" value="1"/>
</dbReference>
<name>A0A0D2B7D1_9EURO</name>